<dbReference type="GO" id="GO:0009085">
    <property type="term" value="P:lysine biosynthetic process"/>
    <property type="evidence" value="ECO:0007669"/>
    <property type="project" value="UniProtKB-KW"/>
</dbReference>
<dbReference type="Gene3D" id="3.30.70.2010">
    <property type="match status" value="1"/>
</dbReference>
<dbReference type="Gene3D" id="3.30.60.70">
    <property type="entry name" value="Trimeric LpxA-like enzymes"/>
    <property type="match status" value="1"/>
</dbReference>
<dbReference type="SUPFAM" id="SSF51161">
    <property type="entry name" value="Trimeric LpxA-like enzymes"/>
    <property type="match status" value="1"/>
</dbReference>
<evidence type="ECO:0000256" key="5">
    <source>
        <dbReference type="ARBA" id="ARBA00023154"/>
    </source>
</evidence>
<dbReference type="InterPro" id="IPR026586">
    <property type="entry name" value="Type2_DapD"/>
</dbReference>
<dbReference type="GO" id="GO:0008666">
    <property type="term" value="F:2,3,4,5-tetrahydropyridine-2,6-dicarboxylate N-succinyltransferase activity"/>
    <property type="evidence" value="ECO:0007669"/>
    <property type="project" value="UniProtKB-EC"/>
</dbReference>
<keyword evidence="4" id="KW-0220">Diaminopimelate biosynthesis</keyword>
<dbReference type="Pfam" id="PF14789">
    <property type="entry name" value="THDPS_M"/>
    <property type="match status" value="1"/>
</dbReference>
<keyword evidence="5" id="KW-0457">Lysine biosynthesis</keyword>
<dbReference type="GO" id="GO:0019877">
    <property type="term" value="P:diaminopimelate biosynthetic process"/>
    <property type="evidence" value="ECO:0007669"/>
    <property type="project" value="UniProtKB-KW"/>
</dbReference>
<organism evidence="8">
    <name type="scientific">hydrothermal vent metagenome</name>
    <dbReference type="NCBI Taxonomy" id="652676"/>
    <lineage>
        <taxon>unclassified sequences</taxon>
        <taxon>metagenomes</taxon>
        <taxon>ecological metagenomes</taxon>
    </lineage>
</organism>
<gene>
    <name evidence="8" type="ORF">MNB_SV-6-61</name>
</gene>
<evidence type="ECO:0000256" key="1">
    <source>
        <dbReference type="ARBA" id="ARBA00022490"/>
    </source>
</evidence>
<proteinExistence type="inferred from homology"/>
<keyword evidence="3 8" id="KW-0808">Transferase</keyword>
<dbReference type="EC" id="2.3.1.117" evidence="8"/>
<evidence type="ECO:0000256" key="4">
    <source>
        <dbReference type="ARBA" id="ARBA00022915"/>
    </source>
</evidence>
<name>A0A1W1BJT2_9ZZZZ</name>
<dbReference type="Pfam" id="PF14602">
    <property type="entry name" value="Hexapep_2"/>
    <property type="match status" value="1"/>
</dbReference>
<dbReference type="HAMAP" id="MF_02122">
    <property type="entry name" value="DapD_type2"/>
    <property type="match status" value="1"/>
</dbReference>
<evidence type="ECO:0000256" key="3">
    <source>
        <dbReference type="ARBA" id="ARBA00022679"/>
    </source>
</evidence>
<protein>
    <submittedName>
        <fullName evidence="8">2,3,4,5-tetrahydropyridine-2,6-dicarboxylate N-succinyltransferase</fullName>
        <ecNumber evidence="8">2.3.1.117</ecNumber>
    </submittedName>
</protein>
<sequence>MSIDTITTTDEFKALVDDIKSQDGYREPIAFGIARVDRGQKNADKVLQANYAVVNWAENYGSAAIFLKALQEAKCDIDFSGSEFVTTIGDKFVANAMAAFAPYLAEATGDAHRNVQVIKVLSSLEDIGKDFRITFLFEDANPQSVEAVYLKLYALSLGKAELRGVNLNGAFGILSNVAWVGTTPYELEYLRENEIEMKLTGTFPTIDSVDKFPRYLQHIIPADNTRILEASKVRMGAQLAAGTTVMPGASYINFNAGTLGAVMVEGRISSSAIVGAGSDVGGGASILGVLSGTDGNPISIGENTLLGANSVTGLPLGDGCIVDAGVTILAGTKIEISADELSKIKSANPEASLDEKSIFKGAELQGLDGIHYRYDSTTGKVIARRSTREVKLNSELH</sequence>
<evidence type="ECO:0000313" key="8">
    <source>
        <dbReference type="EMBL" id="SFV53745.1"/>
    </source>
</evidence>
<dbReference type="InterPro" id="IPR011004">
    <property type="entry name" value="Trimer_LpxA-like_sf"/>
</dbReference>
<dbReference type="AlphaFoldDB" id="A0A1W1BJT2"/>
<keyword evidence="1" id="KW-0963">Cytoplasm</keyword>
<dbReference type="Gene3D" id="2.160.10.10">
    <property type="entry name" value="Hexapeptide repeat proteins"/>
    <property type="match status" value="1"/>
</dbReference>
<accession>A0A1W1BJT2</accession>
<reference evidence="8" key="1">
    <citation type="submission" date="2016-10" db="EMBL/GenBank/DDBJ databases">
        <authorList>
            <person name="de Groot N.N."/>
        </authorList>
    </citation>
    <scope>NUCLEOTIDE SEQUENCE</scope>
</reference>
<evidence type="ECO:0000256" key="6">
    <source>
        <dbReference type="ARBA" id="ARBA00023315"/>
    </source>
</evidence>
<keyword evidence="6 8" id="KW-0012">Acyltransferase</keyword>
<dbReference type="InterPro" id="IPR032784">
    <property type="entry name" value="THDPS_M"/>
</dbReference>
<dbReference type="EMBL" id="FPHC01000031">
    <property type="protein sequence ID" value="SFV53745.1"/>
    <property type="molecule type" value="Genomic_DNA"/>
</dbReference>
<keyword evidence="2" id="KW-0028">Amino-acid biosynthesis</keyword>
<feature type="domain" description="2,3,4,5-tetrahydropyridine-2,6-dicarboxylate N-succinyltransferase middle" evidence="7">
    <location>
        <begin position="174"/>
        <end position="214"/>
    </location>
</feature>
<dbReference type="InterPro" id="IPR001451">
    <property type="entry name" value="Hexapep"/>
</dbReference>
<dbReference type="Pfam" id="PF14790">
    <property type="entry name" value="THDPS_N"/>
    <property type="match status" value="1"/>
</dbReference>
<evidence type="ECO:0000259" key="7">
    <source>
        <dbReference type="Pfam" id="PF14789"/>
    </source>
</evidence>
<dbReference type="CDD" id="cd04649">
    <property type="entry name" value="LbH_THP_succinylT_putative"/>
    <property type="match status" value="1"/>
</dbReference>
<evidence type="ECO:0000256" key="2">
    <source>
        <dbReference type="ARBA" id="ARBA00022605"/>
    </source>
</evidence>
<dbReference type="InterPro" id="IPR038361">
    <property type="entry name" value="THDPS_M_sf"/>
</dbReference>